<dbReference type="PANTHER" id="PTHR46831:SF1">
    <property type="entry name" value="ZINC FINGER MYND DOMAIN-CONTAINING PROTEIN 19"/>
    <property type="match status" value="1"/>
</dbReference>
<reference evidence="2 3" key="1">
    <citation type="submission" date="2022-12" db="EMBL/GenBank/DDBJ databases">
        <title>Chromosome-level genome of Tegillarca granosa.</title>
        <authorList>
            <person name="Kim J."/>
        </authorList>
    </citation>
    <scope>NUCLEOTIDE SEQUENCE [LARGE SCALE GENOMIC DNA]</scope>
    <source>
        <strain evidence="2">Teg-2019</strain>
        <tissue evidence="2">Adductor muscle</tissue>
    </source>
</reference>
<keyword evidence="1" id="KW-1133">Transmembrane helix</keyword>
<evidence type="ECO:0000313" key="3">
    <source>
        <dbReference type="Proteomes" id="UP001217089"/>
    </source>
</evidence>
<protein>
    <submittedName>
        <fullName evidence="2">Uncharacterized protein</fullName>
    </submittedName>
</protein>
<dbReference type="EMBL" id="JARBDR010000919">
    <property type="protein sequence ID" value="KAJ8300101.1"/>
    <property type="molecule type" value="Genomic_DNA"/>
</dbReference>
<sequence>MYLRPGRRDNIVFFHPSIYVSIHPFIYSFIHPSIHPSIHPFIYLFIFIYLQARVDVDRDGNGAKIFAFAYDINKGKSSGQYLHELLW</sequence>
<dbReference type="Proteomes" id="UP001217089">
    <property type="component" value="Unassembled WGS sequence"/>
</dbReference>
<dbReference type="InterPro" id="IPR032978">
    <property type="entry name" value="ZMYND19"/>
</dbReference>
<evidence type="ECO:0000256" key="1">
    <source>
        <dbReference type="SAM" id="Phobius"/>
    </source>
</evidence>
<name>A0ABQ9E8I2_TEGGR</name>
<keyword evidence="3" id="KW-1185">Reference proteome</keyword>
<keyword evidence="1" id="KW-0472">Membrane</keyword>
<organism evidence="2 3">
    <name type="scientific">Tegillarca granosa</name>
    <name type="common">Malaysian cockle</name>
    <name type="synonym">Anadara granosa</name>
    <dbReference type="NCBI Taxonomy" id="220873"/>
    <lineage>
        <taxon>Eukaryota</taxon>
        <taxon>Metazoa</taxon>
        <taxon>Spiralia</taxon>
        <taxon>Lophotrochozoa</taxon>
        <taxon>Mollusca</taxon>
        <taxon>Bivalvia</taxon>
        <taxon>Autobranchia</taxon>
        <taxon>Pteriomorphia</taxon>
        <taxon>Arcoida</taxon>
        <taxon>Arcoidea</taxon>
        <taxon>Arcidae</taxon>
        <taxon>Tegillarca</taxon>
    </lineage>
</organism>
<comment type="caution">
    <text evidence="2">The sequence shown here is derived from an EMBL/GenBank/DDBJ whole genome shotgun (WGS) entry which is preliminary data.</text>
</comment>
<evidence type="ECO:0000313" key="2">
    <source>
        <dbReference type="EMBL" id="KAJ8300101.1"/>
    </source>
</evidence>
<proteinExistence type="predicted"/>
<accession>A0ABQ9E8I2</accession>
<gene>
    <name evidence="2" type="ORF">KUTeg_021620</name>
</gene>
<keyword evidence="1" id="KW-0812">Transmembrane</keyword>
<feature type="transmembrane region" description="Helical" evidence="1">
    <location>
        <begin position="12"/>
        <end position="30"/>
    </location>
</feature>
<dbReference type="PANTHER" id="PTHR46831">
    <property type="entry name" value="ZINC FINGER MYND DOMAIN-CONTAINING PROTEIN 19"/>
    <property type="match status" value="1"/>
</dbReference>